<dbReference type="EMBL" id="CP069104">
    <property type="protein sequence ID" value="QSS53460.1"/>
    <property type="molecule type" value="Genomic_DNA"/>
</dbReference>
<evidence type="ECO:0000313" key="2">
    <source>
        <dbReference type="Proteomes" id="UP000663419"/>
    </source>
</evidence>
<accession>A0A8A1LJ10</accession>
<proteinExistence type="predicted"/>
<sequence>MTNQQACRCEKFCVRRKKLLRRPCPTQQRRWDVQRKKKKKKKEQEEQNRRYQIELFVFSFAAKFYMSTLCSKAHFFLSQRHGLMWLEG</sequence>
<reference evidence="1" key="1">
    <citation type="submission" date="2021-01" db="EMBL/GenBank/DDBJ databases">
        <title>Chromosome-level genome assembly of a human fungal pathogen reveals clustering of transcriptionally co-regulated genes.</title>
        <authorList>
            <person name="Voorhies M."/>
            <person name="Cohen S."/>
            <person name="Shea T.P."/>
            <person name="Petrus S."/>
            <person name="Munoz J.F."/>
            <person name="Poplawski S."/>
            <person name="Goldman W.E."/>
            <person name="Michael T."/>
            <person name="Cuomo C.A."/>
            <person name="Sil A."/>
            <person name="Beyhan S."/>
        </authorList>
    </citation>
    <scope>NUCLEOTIDE SEQUENCE</scope>
    <source>
        <strain evidence="1">H88</strain>
    </source>
</reference>
<organism evidence="1 2">
    <name type="scientific">Ajellomyces capsulatus (strain H88)</name>
    <name type="common">Darling's disease fungus</name>
    <name type="synonym">Histoplasma capsulatum</name>
    <dbReference type="NCBI Taxonomy" id="544711"/>
    <lineage>
        <taxon>Eukaryota</taxon>
        <taxon>Fungi</taxon>
        <taxon>Dikarya</taxon>
        <taxon>Ascomycota</taxon>
        <taxon>Pezizomycotina</taxon>
        <taxon>Eurotiomycetes</taxon>
        <taxon>Eurotiomycetidae</taxon>
        <taxon>Onygenales</taxon>
        <taxon>Ajellomycetaceae</taxon>
        <taxon>Histoplasma</taxon>
    </lineage>
</organism>
<protein>
    <submittedName>
        <fullName evidence="1">Uncharacterized protein</fullName>
    </submittedName>
</protein>
<dbReference type="VEuPathDB" id="FungiDB:I7I53_00730"/>
<name>A0A8A1LJ10_AJEC8</name>
<evidence type="ECO:0000313" key="1">
    <source>
        <dbReference type="EMBL" id="QSS53460.1"/>
    </source>
</evidence>
<dbReference type="AlphaFoldDB" id="A0A8A1LJ10"/>
<gene>
    <name evidence="1" type="ORF">I7I53_00730</name>
</gene>
<dbReference type="Proteomes" id="UP000663419">
    <property type="component" value="Chromosome 3"/>
</dbReference>